<protein>
    <submittedName>
        <fullName evidence="1">Uncharacterized protein</fullName>
    </submittedName>
</protein>
<accession>A0A1Z1LY09</accession>
<dbReference type="GeneID" id="40085683"/>
<sequence length="66" mass="7770">MFAPYQQCVIEEYDELHVKVKALEKFIASAAFDSVDVKEQFRITQQLDAMKAYELCLEDRISNFDF</sequence>
<reference evidence="1 2" key="1">
    <citation type="submission" date="2017-04" db="EMBL/GenBank/DDBJ databases">
        <title>Environmental T4-family bacteriophages evolve to escape abortive infection via multiple routes in a bacterial host employing altruistic suicide through Type III toxin-antitoxin systems.</title>
        <authorList>
            <person name="Chen B."/>
            <person name="Salmond G.P.C."/>
            <person name="Akusobi C."/>
            <person name="Fang X."/>
        </authorList>
    </citation>
    <scope>NUCLEOTIDE SEQUENCE [LARGE SCALE GENOMIC DNA]</scope>
</reference>
<evidence type="ECO:0000313" key="2">
    <source>
        <dbReference type="Proteomes" id="UP000225148"/>
    </source>
</evidence>
<dbReference type="Pfam" id="PF21825">
    <property type="entry name" value="crAss001_48"/>
    <property type="match status" value="1"/>
</dbReference>
<proteinExistence type="predicted"/>
<name>A0A1Z1LY09_9CAUD</name>
<dbReference type="RefSeq" id="YP_009609599.1">
    <property type="nucleotide sequence ID" value="NC_041996.1"/>
</dbReference>
<organism evidence="1 2">
    <name type="scientific">Serratia phage CHI14</name>
    <dbReference type="NCBI Taxonomy" id="2006941"/>
    <lineage>
        <taxon>Viruses</taxon>
        <taxon>Duplodnaviria</taxon>
        <taxon>Heunggongvirae</taxon>
        <taxon>Uroviricota</taxon>
        <taxon>Caudoviricetes</taxon>
        <taxon>Pantevenvirales</taxon>
        <taxon>Straboviridae</taxon>
        <taxon>Tevenvirinae</taxon>
        <taxon>Winklervirus</taxon>
        <taxon>Winklervirus chi14</taxon>
    </lineage>
</organism>
<evidence type="ECO:0000313" key="1">
    <source>
        <dbReference type="EMBL" id="ARW57697.1"/>
    </source>
</evidence>
<dbReference type="InterPro" id="IPR054052">
    <property type="entry name" value="Y16Q-like"/>
</dbReference>
<dbReference type="OrthoDB" id="23296at10239"/>
<keyword evidence="2" id="KW-1185">Reference proteome</keyword>
<dbReference type="EMBL" id="MF036690">
    <property type="protein sequence ID" value="ARW57697.1"/>
    <property type="molecule type" value="Genomic_DNA"/>
</dbReference>
<dbReference type="KEGG" id="vg:40085683"/>
<dbReference type="Proteomes" id="UP000225148">
    <property type="component" value="Segment"/>
</dbReference>